<organism evidence="1">
    <name type="scientific">Myoviridae sp. ct17M4</name>
    <dbReference type="NCBI Taxonomy" id="2825016"/>
    <lineage>
        <taxon>Viruses</taxon>
        <taxon>Duplodnaviria</taxon>
        <taxon>Heunggongvirae</taxon>
        <taxon>Uroviricota</taxon>
        <taxon>Caudoviricetes</taxon>
    </lineage>
</organism>
<evidence type="ECO:0000313" key="1">
    <source>
        <dbReference type="EMBL" id="DAF86142.1"/>
    </source>
</evidence>
<protein>
    <submittedName>
        <fullName evidence="1">Minor capsid protein</fullName>
    </submittedName>
</protein>
<reference evidence="1" key="1">
    <citation type="journal article" date="2021" name="Proc. Natl. Acad. Sci. U.S.A.">
        <title>A Catalog of Tens of Thousands of Viruses from Human Metagenomes Reveals Hidden Associations with Chronic Diseases.</title>
        <authorList>
            <person name="Tisza M.J."/>
            <person name="Buck C.B."/>
        </authorList>
    </citation>
    <scope>NUCLEOTIDE SEQUENCE</scope>
    <source>
        <strain evidence="1">Ct17M4</strain>
    </source>
</reference>
<proteinExistence type="predicted"/>
<sequence>MSFRRPVRVLRQSPGTYGDDGRYTRGTSSEINIMASIQPLGSQERYTVIGPEGGRNVAYVKVYTDVYLRPQRASEAGTDGQDADIIEWQGRRFMVIQCDAYQSGVISHYRAYAKEVLADDT</sequence>
<accession>A0A8S5TVB0</accession>
<name>A0A8S5TVB0_9CAUD</name>
<dbReference type="EMBL" id="BK015938">
    <property type="protein sequence ID" value="DAF86142.1"/>
    <property type="molecule type" value="Genomic_DNA"/>
</dbReference>